<feature type="transmembrane region" description="Helical" evidence="1">
    <location>
        <begin position="5"/>
        <end position="24"/>
    </location>
</feature>
<feature type="transmembrane region" description="Helical" evidence="1">
    <location>
        <begin position="330"/>
        <end position="352"/>
    </location>
</feature>
<feature type="transmembrane region" description="Helical" evidence="1">
    <location>
        <begin position="44"/>
        <end position="65"/>
    </location>
</feature>
<reference evidence="2 3" key="1">
    <citation type="journal article" date="2013" name="Genome Biol. Evol.">
        <title>Comparison of metabolic capacities and inference of gene content evolution in mosquito-associated Spiroplasma diminutum and S. taiwanense.</title>
        <authorList>
            <person name="Lo W.S."/>
            <person name="Ku C."/>
            <person name="Chen L.L."/>
            <person name="Chang T.H."/>
            <person name="Kuo C.H."/>
        </authorList>
    </citation>
    <scope>NUCLEOTIDE SEQUENCE [LARGE SCALE GENOMIC DNA]</scope>
    <source>
        <strain evidence="2">CT-1</strain>
    </source>
</reference>
<evidence type="ECO:0000256" key="1">
    <source>
        <dbReference type="SAM" id="Phobius"/>
    </source>
</evidence>
<feature type="transmembrane region" description="Helical" evidence="1">
    <location>
        <begin position="254"/>
        <end position="274"/>
    </location>
</feature>
<sequence length="416" mass="49700">MKKAIYQIVFISIMAFLYYFYSAWINELEKDKDNNTLYQIFSPFKLIILGMIFTIIYASIKNLMFSHFINLKKYRASLRDNILFEFDNTLNYLSALKVFIENNDNKNIKLKLKEFSSIKYAPVYLNDFMEQLSNSLLKEEKINYLVQPCEIIIKNIEYNFESEKSKKISNKNESFYEIKMVNNYYSLSSWQSINYFLSLENERENNNNKWKITGLYISRFSTSLYLSTLFTTILFVIIGLTLNFNNISLNNLFYGVYIFGMYIFSMLFYILLLFNFSRKHKIKVYWLQILTYFIFIFLIFLNIFLNIILFPHVNAGQHWYESTLIRFLLAGLYIILSTMLLAFVLSGILELFETKKVNVWNIINTFILPLIIYILSFTMYLFSIKEGNSNEIYLTNFTIIFIYWTFSAIFNKLLSK</sequence>
<feature type="transmembrane region" description="Helical" evidence="1">
    <location>
        <begin position="286"/>
        <end position="310"/>
    </location>
</feature>
<evidence type="ECO:0000313" key="3">
    <source>
        <dbReference type="Proteomes" id="UP000014984"/>
    </source>
</evidence>
<dbReference type="PATRIC" id="fig|1276220.3.peg.470"/>
<dbReference type="STRING" id="1276220.STAIW_v1c04650"/>
<dbReference type="RefSeq" id="WP_020834247.1">
    <property type="nucleotide sequence ID" value="NC_021846.1"/>
</dbReference>
<keyword evidence="1" id="KW-0472">Membrane</keyword>
<organism evidence="2 3">
    <name type="scientific">Spiroplasma taiwanense CT-1</name>
    <dbReference type="NCBI Taxonomy" id="1276220"/>
    <lineage>
        <taxon>Bacteria</taxon>
        <taxon>Bacillati</taxon>
        <taxon>Mycoplasmatota</taxon>
        <taxon>Mollicutes</taxon>
        <taxon>Entomoplasmatales</taxon>
        <taxon>Spiroplasmataceae</taxon>
        <taxon>Spiroplasma</taxon>
    </lineage>
</organism>
<proteinExistence type="predicted"/>
<dbReference type="AlphaFoldDB" id="S5MBG1"/>
<accession>S5MBG1</accession>
<dbReference type="EMBL" id="CP005074">
    <property type="protein sequence ID" value="AGR41108.1"/>
    <property type="molecule type" value="Genomic_DNA"/>
</dbReference>
<dbReference type="KEGG" id="stai:STAIW_v1c04650"/>
<dbReference type="eggNOG" id="ENOG5033PQA">
    <property type="taxonomic scope" value="Bacteria"/>
</dbReference>
<keyword evidence="1" id="KW-0812">Transmembrane</keyword>
<dbReference type="HOGENOM" id="CLU_662057_0_0_14"/>
<gene>
    <name evidence="2" type="ORF">STAIW_v1c04650</name>
</gene>
<dbReference type="OrthoDB" id="388181at2"/>
<dbReference type="Proteomes" id="UP000014984">
    <property type="component" value="Chromosome"/>
</dbReference>
<feature type="transmembrane region" description="Helical" evidence="1">
    <location>
        <begin position="394"/>
        <end position="414"/>
    </location>
</feature>
<evidence type="ECO:0000313" key="2">
    <source>
        <dbReference type="EMBL" id="AGR41108.1"/>
    </source>
</evidence>
<feature type="transmembrane region" description="Helical" evidence="1">
    <location>
        <begin position="224"/>
        <end position="242"/>
    </location>
</feature>
<keyword evidence="1" id="KW-1133">Transmembrane helix</keyword>
<keyword evidence="3" id="KW-1185">Reference proteome</keyword>
<feature type="transmembrane region" description="Helical" evidence="1">
    <location>
        <begin position="359"/>
        <end position="382"/>
    </location>
</feature>
<name>S5MBG1_9MOLU</name>
<protein>
    <recommendedName>
        <fullName evidence="4">Transmembrane protein</fullName>
    </recommendedName>
</protein>
<evidence type="ECO:0008006" key="4">
    <source>
        <dbReference type="Google" id="ProtNLM"/>
    </source>
</evidence>